<sequence length="245" mass="27052">MFTHKELQRFNRAVLAVHTSRTPDDFPLHLLQMLRCVVAADIAVVDWAGAVNIPVRTLYDPGDAISGDVNTAVHRHLDDNPMYGKRQLAASSISDHLTRRQWHRTALYGEAYAQVGQEDGLALDIPLGGAGFLSLNVTRGQRGFASSERLALSLLGPHVREVYRRLQGNVRLARALDLAHAGENAAKISARESDVLRWVTLGKSNAEIADLLGIRPGTVKRHLENLYAKLGVQSRHQLPRQLAQV</sequence>
<dbReference type="InterPro" id="IPR000792">
    <property type="entry name" value="Tscrpt_reg_LuxR_C"/>
</dbReference>
<reference evidence="5 6" key="1">
    <citation type="submission" date="2019-01" db="EMBL/GenBank/DDBJ databases">
        <title>Pseudolysobacter antarctica gen. nov., sp. nov., isolated from Fildes Peninsula, Antarctica.</title>
        <authorList>
            <person name="Wei Z."/>
            <person name="Peng F."/>
        </authorList>
    </citation>
    <scope>NUCLEOTIDE SEQUENCE [LARGE SCALE GENOMIC DNA]</scope>
    <source>
        <strain evidence="5 6">AQ6-296</strain>
    </source>
</reference>
<name>A0A411HHV3_9GAMM</name>
<keyword evidence="1" id="KW-0805">Transcription regulation</keyword>
<dbReference type="GO" id="GO:0003677">
    <property type="term" value="F:DNA binding"/>
    <property type="evidence" value="ECO:0007669"/>
    <property type="project" value="UniProtKB-KW"/>
</dbReference>
<dbReference type="SMART" id="SM00421">
    <property type="entry name" value="HTH_LUXR"/>
    <property type="match status" value="1"/>
</dbReference>
<evidence type="ECO:0000256" key="1">
    <source>
        <dbReference type="ARBA" id="ARBA00023015"/>
    </source>
</evidence>
<dbReference type="PANTHER" id="PTHR44688">
    <property type="entry name" value="DNA-BINDING TRANSCRIPTIONAL ACTIVATOR DEVR_DOSR"/>
    <property type="match status" value="1"/>
</dbReference>
<dbReference type="InterPro" id="IPR036388">
    <property type="entry name" value="WH-like_DNA-bd_sf"/>
</dbReference>
<feature type="domain" description="HTH luxR-type" evidence="4">
    <location>
        <begin position="181"/>
        <end position="245"/>
    </location>
</feature>
<dbReference type="PRINTS" id="PR00038">
    <property type="entry name" value="HTHLUXR"/>
</dbReference>
<dbReference type="Gene3D" id="1.10.10.10">
    <property type="entry name" value="Winged helix-like DNA-binding domain superfamily/Winged helix DNA-binding domain"/>
    <property type="match status" value="1"/>
</dbReference>
<organism evidence="5 6">
    <name type="scientific">Pseudolysobacter antarcticus</name>
    <dbReference type="NCBI Taxonomy" id="2511995"/>
    <lineage>
        <taxon>Bacteria</taxon>
        <taxon>Pseudomonadati</taxon>
        <taxon>Pseudomonadota</taxon>
        <taxon>Gammaproteobacteria</taxon>
        <taxon>Lysobacterales</taxon>
        <taxon>Rhodanobacteraceae</taxon>
        <taxon>Pseudolysobacter</taxon>
    </lineage>
</organism>
<dbReference type="PANTHER" id="PTHR44688:SF16">
    <property type="entry name" value="DNA-BINDING TRANSCRIPTIONAL ACTIVATOR DEVR_DOSR"/>
    <property type="match status" value="1"/>
</dbReference>
<keyword evidence="6" id="KW-1185">Reference proteome</keyword>
<dbReference type="InterPro" id="IPR016032">
    <property type="entry name" value="Sig_transdc_resp-reg_C-effctor"/>
</dbReference>
<evidence type="ECO:0000313" key="6">
    <source>
        <dbReference type="Proteomes" id="UP000291562"/>
    </source>
</evidence>
<dbReference type="Proteomes" id="UP000291562">
    <property type="component" value="Chromosome"/>
</dbReference>
<dbReference type="SUPFAM" id="SSF46894">
    <property type="entry name" value="C-terminal effector domain of the bipartite response regulators"/>
    <property type="match status" value="1"/>
</dbReference>
<dbReference type="GO" id="GO:0006355">
    <property type="term" value="P:regulation of DNA-templated transcription"/>
    <property type="evidence" value="ECO:0007669"/>
    <property type="project" value="InterPro"/>
</dbReference>
<dbReference type="Pfam" id="PF00196">
    <property type="entry name" value="GerE"/>
    <property type="match status" value="1"/>
</dbReference>
<accession>A0A411HHV3</accession>
<keyword evidence="3" id="KW-0804">Transcription</keyword>
<dbReference type="PROSITE" id="PS00622">
    <property type="entry name" value="HTH_LUXR_1"/>
    <property type="match status" value="1"/>
</dbReference>
<dbReference type="OrthoDB" id="9793083at2"/>
<evidence type="ECO:0000259" key="4">
    <source>
        <dbReference type="PROSITE" id="PS50043"/>
    </source>
</evidence>
<dbReference type="RefSeq" id="WP_129832242.1">
    <property type="nucleotide sequence ID" value="NZ_CP035704.1"/>
</dbReference>
<keyword evidence="2" id="KW-0238">DNA-binding</keyword>
<dbReference type="AlphaFoldDB" id="A0A411HHV3"/>
<dbReference type="EMBL" id="CP035704">
    <property type="protein sequence ID" value="QBB69984.1"/>
    <property type="molecule type" value="Genomic_DNA"/>
</dbReference>
<proteinExistence type="predicted"/>
<dbReference type="PROSITE" id="PS50043">
    <property type="entry name" value="HTH_LUXR_2"/>
    <property type="match status" value="1"/>
</dbReference>
<dbReference type="CDD" id="cd06170">
    <property type="entry name" value="LuxR_C_like"/>
    <property type="match status" value="1"/>
</dbReference>
<evidence type="ECO:0000313" key="5">
    <source>
        <dbReference type="EMBL" id="QBB69984.1"/>
    </source>
</evidence>
<gene>
    <name evidence="5" type="ORF">ELE36_06200</name>
</gene>
<evidence type="ECO:0000256" key="3">
    <source>
        <dbReference type="ARBA" id="ARBA00023163"/>
    </source>
</evidence>
<protein>
    <submittedName>
        <fullName evidence="5">LuxR family transcriptional regulator</fullName>
    </submittedName>
</protein>
<dbReference type="KEGG" id="xbc:ELE36_06200"/>
<evidence type="ECO:0000256" key="2">
    <source>
        <dbReference type="ARBA" id="ARBA00023125"/>
    </source>
</evidence>